<keyword evidence="9 18" id="KW-0630">Potassium</keyword>
<feature type="binding site" evidence="17">
    <location>
        <position position="256"/>
    </location>
    <ligand>
        <name>(6S)-NADPHX</name>
        <dbReference type="ChEBI" id="CHEBI:64076"/>
    </ligand>
</feature>
<dbReference type="NCBIfam" id="TIGR00196">
    <property type="entry name" value="yjeF_cterm"/>
    <property type="match status" value="1"/>
</dbReference>
<evidence type="ECO:0000256" key="5">
    <source>
        <dbReference type="ARBA" id="ARBA00022723"/>
    </source>
</evidence>
<dbReference type="Proteomes" id="UP000054976">
    <property type="component" value="Unassembled WGS sequence"/>
</dbReference>
<dbReference type="STRING" id="86166.TAGGR_2169"/>
<comment type="subunit">
    <text evidence="17">Homotetramer.</text>
</comment>
<evidence type="ECO:0000259" key="21">
    <source>
        <dbReference type="PROSITE" id="PS51385"/>
    </source>
</evidence>
<dbReference type="SUPFAM" id="SSF64153">
    <property type="entry name" value="YjeF N-terminal domain-like"/>
    <property type="match status" value="1"/>
</dbReference>
<dbReference type="InterPro" id="IPR000631">
    <property type="entry name" value="CARKD"/>
</dbReference>
<dbReference type="PROSITE" id="PS51385">
    <property type="entry name" value="YJEF_N"/>
    <property type="match status" value="1"/>
</dbReference>
<dbReference type="GO" id="GO:0046872">
    <property type="term" value="F:metal ion binding"/>
    <property type="evidence" value="ECO:0007669"/>
    <property type="project" value="UniProtKB-UniRule"/>
</dbReference>
<keyword evidence="13" id="KW-0511">Multifunctional enzyme</keyword>
<dbReference type="InterPro" id="IPR029056">
    <property type="entry name" value="Ribokinase-like"/>
</dbReference>
<comment type="function">
    <text evidence="14 19">Bifunctional enzyme that catalyzes the epimerization of the S- and R-forms of NAD(P)HX and the dehydration of the S-form of NAD(P)HX at the expense of ADP, which is converted to AMP. This allows the repair of both epimers of NAD(P)HX, a damaged form of NAD(P)H that is a result of enzymatic or heat-dependent hydration.</text>
</comment>
<feature type="domain" description="YjeF N-terminal" evidence="21">
    <location>
        <begin position="9"/>
        <end position="211"/>
    </location>
</feature>
<comment type="function">
    <text evidence="18">Catalyzes the epimerization of the S- and R-forms of NAD(P)HX, a damaged form of NAD(P)H that is a result of enzymatic or heat-dependent hydration. This is a prerequisite for the S-specific NAD(P)H-hydrate dehydratase to allow the repair of both epimers of NAD(P)HX.</text>
</comment>
<dbReference type="InterPro" id="IPR004443">
    <property type="entry name" value="YjeF_N_dom"/>
</dbReference>
<dbReference type="InterPro" id="IPR036652">
    <property type="entry name" value="YjeF_N_dom_sf"/>
</dbReference>
<comment type="cofactor">
    <cofactor evidence="18 19">
        <name>K(+)</name>
        <dbReference type="ChEBI" id="CHEBI:29103"/>
    </cofactor>
    <text evidence="18 19">Binds 1 potassium ion per subunit.</text>
</comment>
<evidence type="ECO:0000313" key="22">
    <source>
        <dbReference type="EMBL" id="GAQ95280.1"/>
    </source>
</evidence>
<evidence type="ECO:0000256" key="14">
    <source>
        <dbReference type="ARBA" id="ARBA00025153"/>
    </source>
</evidence>
<comment type="similarity">
    <text evidence="17">Belongs to the NnrD/CARKD family.</text>
</comment>
<proteinExistence type="inferred from homology"/>
<evidence type="ECO:0000256" key="6">
    <source>
        <dbReference type="ARBA" id="ARBA00022741"/>
    </source>
</evidence>
<evidence type="ECO:0000256" key="2">
    <source>
        <dbReference type="ARBA" id="ARBA00000909"/>
    </source>
</evidence>
<dbReference type="AlphaFoldDB" id="A0A0U9HQH7"/>
<dbReference type="EMBL" id="BCNO01000002">
    <property type="protein sequence ID" value="GAQ95280.1"/>
    <property type="molecule type" value="Genomic_DNA"/>
</dbReference>
<evidence type="ECO:0000256" key="17">
    <source>
        <dbReference type="HAMAP-Rule" id="MF_01965"/>
    </source>
</evidence>
<keyword evidence="5 18" id="KW-0479">Metal-binding</keyword>
<comment type="catalytic activity">
    <reaction evidence="2 18 19">
        <text>(6R)-NADPHX = (6S)-NADPHX</text>
        <dbReference type="Rhea" id="RHEA:32227"/>
        <dbReference type="ChEBI" id="CHEBI:64076"/>
        <dbReference type="ChEBI" id="CHEBI:64077"/>
        <dbReference type="EC" id="5.1.99.6"/>
    </reaction>
</comment>
<feature type="binding site" evidence="17">
    <location>
        <position position="327"/>
    </location>
    <ligand>
        <name>(6S)-NADPHX</name>
        <dbReference type="ChEBI" id="CHEBI:64076"/>
    </ligand>
</feature>
<keyword evidence="7 17" id="KW-0067">ATP-binding</keyword>
<dbReference type="Pfam" id="PF03853">
    <property type="entry name" value="YjeF_N"/>
    <property type="match status" value="1"/>
</dbReference>
<evidence type="ECO:0000256" key="18">
    <source>
        <dbReference type="HAMAP-Rule" id="MF_01966"/>
    </source>
</evidence>
<dbReference type="PROSITE" id="PS01050">
    <property type="entry name" value="YJEF_C_2"/>
    <property type="match status" value="1"/>
</dbReference>
<keyword evidence="8 17" id="KW-0521">NADP</keyword>
<feature type="binding site" evidence="17">
    <location>
        <begin position="415"/>
        <end position="419"/>
    </location>
    <ligand>
        <name>AMP</name>
        <dbReference type="ChEBI" id="CHEBI:456215"/>
    </ligand>
</feature>
<evidence type="ECO:0000256" key="4">
    <source>
        <dbReference type="ARBA" id="ARBA00009524"/>
    </source>
</evidence>
<dbReference type="RefSeq" id="WP_082673612.1">
    <property type="nucleotide sequence ID" value="NZ_BCNO01000002.1"/>
</dbReference>
<evidence type="ECO:0000256" key="1">
    <source>
        <dbReference type="ARBA" id="ARBA00000013"/>
    </source>
</evidence>
<evidence type="ECO:0000256" key="8">
    <source>
        <dbReference type="ARBA" id="ARBA00022857"/>
    </source>
</evidence>
<keyword evidence="11 18" id="KW-0413">Isomerase</keyword>
<evidence type="ECO:0000256" key="7">
    <source>
        <dbReference type="ARBA" id="ARBA00022840"/>
    </source>
</evidence>
<dbReference type="PANTHER" id="PTHR12592:SF0">
    <property type="entry name" value="ATP-DEPENDENT (S)-NAD(P)H-HYDRATE DEHYDRATASE"/>
    <property type="match status" value="1"/>
</dbReference>
<name>A0A0U9HQH7_9BACT</name>
<keyword evidence="12 17" id="KW-0456">Lyase</keyword>
<dbReference type="Gene3D" id="3.40.1190.20">
    <property type="match status" value="1"/>
</dbReference>
<dbReference type="GO" id="GO:0052856">
    <property type="term" value="F:NAD(P)HX epimerase activity"/>
    <property type="evidence" value="ECO:0007669"/>
    <property type="project" value="UniProtKB-UniRule"/>
</dbReference>
<dbReference type="GO" id="GO:0052855">
    <property type="term" value="F:ADP-dependent NAD(P)H-hydrate dehydratase activity"/>
    <property type="evidence" value="ECO:0007669"/>
    <property type="project" value="UniProtKB-UniRule"/>
</dbReference>
<dbReference type="InterPro" id="IPR030677">
    <property type="entry name" value="Nnr"/>
</dbReference>
<evidence type="ECO:0000256" key="9">
    <source>
        <dbReference type="ARBA" id="ARBA00022958"/>
    </source>
</evidence>
<evidence type="ECO:0000256" key="11">
    <source>
        <dbReference type="ARBA" id="ARBA00023235"/>
    </source>
</evidence>
<keyword evidence="23" id="KW-1185">Reference proteome</keyword>
<dbReference type="PROSITE" id="PS51383">
    <property type="entry name" value="YJEF_C_3"/>
    <property type="match status" value="1"/>
</dbReference>
<dbReference type="GO" id="GO:0110051">
    <property type="term" value="P:metabolite repair"/>
    <property type="evidence" value="ECO:0007669"/>
    <property type="project" value="TreeGrafter"/>
</dbReference>
<feature type="binding site" evidence="18">
    <location>
        <begin position="55"/>
        <end position="59"/>
    </location>
    <ligand>
        <name>(6S)-NADPHX</name>
        <dbReference type="ChEBI" id="CHEBI:64076"/>
    </ligand>
</feature>
<gene>
    <name evidence="17" type="primary">nnrD</name>
    <name evidence="18" type="synonym">nnrE</name>
    <name evidence="22" type="ORF">TAGGR_2169</name>
</gene>
<evidence type="ECO:0000256" key="16">
    <source>
        <dbReference type="ARBA" id="ARBA00049209"/>
    </source>
</evidence>
<evidence type="ECO:0000256" key="19">
    <source>
        <dbReference type="PIRNR" id="PIRNR017184"/>
    </source>
</evidence>
<evidence type="ECO:0000256" key="13">
    <source>
        <dbReference type="ARBA" id="ARBA00023268"/>
    </source>
</evidence>
<comment type="similarity">
    <text evidence="4 19">In the C-terminal section; belongs to the NnrD/CARKD family.</text>
</comment>
<feature type="domain" description="YjeF C-terminal" evidence="20">
    <location>
        <begin position="221"/>
        <end position="504"/>
    </location>
</feature>
<comment type="cofactor">
    <cofactor evidence="17">
        <name>Mg(2+)</name>
        <dbReference type="ChEBI" id="CHEBI:18420"/>
    </cofactor>
</comment>
<dbReference type="GO" id="GO:0046496">
    <property type="term" value="P:nicotinamide nucleotide metabolic process"/>
    <property type="evidence" value="ECO:0007669"/>
    <property type="project" value="UniProtKB-UniRule"/>
</dbReference>
<evidence type="ECO:0000256" key="12">
    <source>
        <dbReference type="ARBA" id="ARBA00023239"/>
    </source>
</evidence>
<comment type="similarity">
    <text evidence="18">Belongs to the NnrE/AIBP family.</text>
</comment>
<reference evidence="23" key="1">
    <citation type="submission" date="2016-01" db="EMBL/GenBank/DDBJ databases">
        <title>Draft genome sequence of Thermodesulfovibrio aggregans strain TGE-P1.</title>
        <authorList>
            <person name="Sekiguchi Y."/>
            <person name="Ohashi A."/>
            <person name="Matsuura N."/>
            <person name="Tourlousse M.D."/>
        </authorList>
    </citation>
    <scope>NUCLEOTIDE SEQUENCE [LARGE SCALE GENOMIC DNA]</scope>
    <source>
        <strain evidence="23">TGE-P1</strain>
    </source>
</reference>
<keyword evidence="6 17" id="KW-0547">Nucleotide-binding</keyword>
<evidence type="ECO:0000259" key="20">
    <source>
        <dbReference type="PROSITE" id="PS51383"/>
    </source>
</evidence>
<dbReference type="EC" id="5.1.99.6" evidence="19"/>
<dbReference type="FunFam" id="3.40.50.10260:FF:000003">
    <property type="entry name" value="Multifunctional fusion protein"/>
    <property type="match status" value="1"/>
</dbReference>
<evidence type="ECO:0000256" key="15">
    <source>
        <dbReference type="ARBA" id="ARBA00048238"/>
    </source>
</evidence>
<dbReference type="Gene3D" id="3.40.50.10260">
    <property type="entry name" value="YjeF N-terminal domain"/>
    <property type="match status" value="1"/>
</dbReference>
<evidence type="ECO:0000313" key="23">
    <source>
        <dbReference type="Proteomes" id="UP000054976"/>
    </source>
</evidence>
<accession>A0A0U9HQH7</accession>
<comment type="catalytic activity">
    <reaction evidence="1 18 19">
        <text>(6R)-NADHX = (6S)-NADHX</text>
        <dbReference type="Rhea" id="RHEA:32215"/>
        <dbReference type="ChEBI" id="CHEBI:64074"/>
        <dbReference type="ChEBI" id="CHEBI:64075"/>
        <dbReference type="EC" id="5.1.99.6"/>
    </reaction>
</comment>
<dbReference type="Pfam" id="PF01256">
    <property type="entry name" value="Carb_kinase"/>
    <property type="match status" value="1"/>
</dbReference>
<dbReference type="NCBIfam" id="TIGR00197">
    <property type="entry name" value="yjeF_nterm"/>
    <property type="match status" value="1"/>
</dbReference>
<feature type="binding site" evidence="18">
    <location>
        <position position="121"/>
    </location>
    <ligand>
        <name>K(+)</name>
        <dbReference type="ChEBI" id="CHEBI:29103"/>
    </ligand>
</feature>
<dbReference type="HAMAP" id="MF_01965">
    <property type="entry name" value="NADHX_dehydratase"/>
    <property type="match status" value="1"/>
</dbReference>
<dbReference type="SUPFAM" id="SSF53613">
    <property type="entry name" value="Ribokinase-like"/>
    <property type="match status" value="1"/>
</dbReference>
<feature type="binding site" evidence="18">
    <location>
        <begin position="125"/>
        <end position="131"/>
    </location>
    <ligand>
        <name>(6S)-NADPHX</name>
        <dbReference type="ChEBI" id="CHEBI:64076"/>
    </ligand>
</feature>
<comment type="catalytic activity">
    <reaction evidence="16 17 19">
        <text>(6S)-NADPHX + ADP = AMP + phosphate + NADPH + H(+)</text>
        <dbReference type="Rhea" id="RHEA:32235"/>
        <dbReference type="ChEBI" id="CHEBI:15378"/>
        <dbReference type="ChEBI" id="CHEBI:43474"/>
        <dbReference type="ChEBI" id="CHEBI:57783"/>
        <dbReference type="ChEBI" id="CHEBI:64076"/>
        <dbReference type="ChEBI" id="CHEBI:456215"/>
        <dbReference type="ChEBI" id="CHEBI:456216"/>
        <dbReference type="EC" id="4.2.1.136"/>
    </reaction>
</comment>
<comment type="catalytic activity">
    <reaction evidence="15 17 19">
        <text>(6S)-NADHX + ADP = AMP + phosphate + NADH + H(+)</text>
        <dbReference type="Rhea" id="RHEA:32223"/>
        <dbReference type="ChEBI" id="CHEBI:15378"/>
        <dbReference type="ChEBI" id="CHEBI:43474"/>
        <dbReference type="ChEBI" id="CHEBI:57945"/>
        <dbReference type="ChEBI" id="CHEBI:64074"/>
        <dbReference type="ChEBI" id="CHEBI:456215"/>
        <dbReference type="ChEBI" id="CHEBI:456216"/>
        <dbReference type="EC" id="4.2.1.136"/>
    </reaction>
</comment>
<feature type="binding site" evidence="17">
    <location>
        <position position="444"/>
    </location>
    <ligand>
        <name>AMP</name>
        <dbReference type="ChEBI" id="CHEBI:456215"/>
    </ligand>
</feature>
<feature type="binding site" evidence="18">
    <location>
        <position position="56"/>
    </location>
    <ligand>
        <name>K(+)</name>
        <dbReference type="ChEBI" id="CHEBI:29103"/>
    </ligand>
</feature>
<evidence type="ECO:0000256" key="10">
    <source>
        <dbReference type="ARBA" id="ARBA00023027"/>
    </source>
</evidence>
<feature type="binding site" evidence="17">
    <location>
        <position position="378"/>
    </location>
    <ligand>
        <name>(6S)-NADPHX</name>
        <dbReference type="ChEBI" id="CHEBI:64076"/>
    </ligand>
</feature>
<dbReference type="GO" id="GO:0005524">
    <property type="term" value="F:ATP binding"/>
    <property type="evidence" value="ECO:0007669"/>
    <property type="project" value="UniProtKB-UniRule"/>
</dbReference>
<dbReference type="PANTHER" id="PTHR12592">
    <property type="entry name" value="ATP-DEPENDENT (S)-NAD(P)H-HYDRATE DEHYDRATASE FAMILY MEMBER"/>
    <property type="match status" value="1"/>
</dbReference>
<dbReference type="HAMAP" id="MF_01966">
    <property type="entry name" value="NADHX_epimerase"/>
    <property type="match status" value="1"/>
</dbReference>
<feature type="binding site" evidence="17">
    <location>
        <position position="445"/>
    </location>
    <ligand>
        <name>(6S)-NADPHX</name>
        <dbReference type="ChEBI" id="CHEBI:64076"/>
    </ligand>
</feature>
<dbReference type="CDD" id="cd01171">
    <property type="entry name" value="YXKO-related"/>
    <property type="match status" value="1"/>
</dbReference>
<comment type="function">
    <text evidence="17">Catalyzes the dehydration of the S-form of NAD(P)HX at the expense of ADP, which is converted to AMP. Together with NAD(P)HX epimerase, which catalyzes the epimerization of the S- and R-forms, the enzyme allows the repair of both epimers of NAD(P)HX, a damaged form of NAD(P)H that is a result of enzymatic or heat-dependent hydration.</text>
</comment>
<evidence type="ECO:0000256" key="3">
    <source>
        <dbReference type="ARBA" id="ARBA00006001"/>
    </source>
</evidence>
<dbReference type="EC" id="4.2.1.136" evidence="19"/>
<dbReference type="PIRSF" id="PIRSF017184">
    <property type="entry name" value="Nnr"/>
    <property type="match status" value="1"/>
</dbReference>
<feature type="binding site" evidence="18">
    <location>
        <position position="157"/>
    </location>
    <ligand>
        <name>K(+)</name>
        <dbReference type="ChEBI" id="CHEBI:29103"/>
    </ligand>
</feature>
<sequence>MKVVTSKEMAEIDRLTIEHYGIPSLVLMERAALAVAKYVLEFNPQNVIAIAGPGNNGGDGIACARILKNKVKNIKIFKLFSDEKLSNDCKVQLDIAKKFGVPVIEGYPEKEDISKADLIIDAIFGTGLKRAIEGELANFIEILNSLKKQVVAVDIPSGVSSDTGEILGVAVRADVTVTFGLPKIGHLIYPGREYTGKLFVEDIGFPEELTDSEDLKISTIEKSFARSLIPPRPAYSHKTKYGHVLVVAGSTGKTGAALMTAKAALRTGSGLVTMAVPAALKVVFQSKVLEEMLLPLPCTTNTLSKQALPEIMEFIKERANSVAFGPGVGVNEDIEFLLKELILNCPCPIVIDADGITVLARLLDVLKNARSQIVLTPHPGELSRLINISVKDIERQRINIAQKVAKDFGVVLVLKGVPTVVAEPQGKAYLNTTGNPGMATAGSGDVLTGIIASLIGQGLSPFHASLLGCFIHGLSGDIASKKKGYHGLIAGDIIESIPESFIELRQ</sequence>
<keyword evidence="10 17" id="KW-0520">NAD</keyword>
<comment type="caution">
    <text evidence="18">Lacks conserved residue(s) required for the propagation of feature annotation.</text>
</comment>
<comment type="caution">
    <text evidence="22">The sequence shown here is derived from an EMBL/GenBank/DDBJ whole genome shotgun (WGS) entry which is preliminary data.</text>
</comment>
<comment type="similarity">
    <text evidence="3 19">In the N-terminal section; belongs to the NnrE/AIBP family.</text>
</comment>
<organism evidence="22 23">
    <name type="scientific">Thermodesulfovibrio aggregans</name>
    <dbReference type="NCBI Taxonomy" id="86166"/>
    <lineage>
        <taxon>Bacteria</taxon>
        <taxon>Pseudomonadati</taxon>
        <taxon>Nitrospirota</taxon>
        <taxon>Thermodesulfovibrionia</taxon>
        <taxon>Thermodesulfovibrionales</taxon>
        <taxon>Thermodesulfovibrionaceae</taxon>
        <taxon>Thermodesulfovibrio</taxon>
    </lineage>
</organism>
<feature type="binding site" evidence="18">
    <location>
        <position position="154"/>
    </location>
    <ligand>
        <name>(6S)-NADPHX</name>
        <dbReference type="ChEBI" id="CHEBI:64076"/>
    </ligand>
</feature>
<dbReference type="InterPro" id="IPR017953">
    <property type="entry name" value="Carbohydrate_kinase_pred_CS"/>
</dbReference>
<protein>
    <recommendedName>
        <fullName evidence="19">Bifunctional NAD(P)H-hydrate repair enzyme</fullName>
    </recommendedName>
    <alternativeName>
        <fullName evidence="19">Nicotinamide nucleotide repair protein</fullName>
    </alternativeName>
    <domain>
        <recommendedName>
            <fullName evidence="19">ADP-dependent (S)-NAD(P)H-hydrate dehydratase</fullName>
            <ecNumber evidence="19">4.2.1.136</ecNumber>
        </recommendedName>
        <alternativeName>
            <fullName evidence="19">ADP-dependent NAD(P)HX dehydratase</fullName>
        </alternativeName>
    </domain>
    <domain>
        <recommendedName>
            <fullName evidence="19">NAD(P)H-hydrate epimerase</fullName>
            <ecNumber evidence="19">5.1.99.6</ecNumber>
        </recommendedName>
    </domain>
</protein>